<proteinExistence type="predicted"/>
<accession>A0AAN6RRK3</accession>
<dbReference type="EMBL" id="MU855729">
    <property type="protein sequence ID" value="KAK3899883.1"/>
    <property type="molecule type" value="Genomic_DNA"/>
</dbReference>
<gene>
    <name evidence="1" type="ORF">C8A05DRAFT_36490</name>
</gene>
<organism evidence="1 2">
    <name type="scientific">Staphylotrichum tortipilum</name>
    <dbReference type="NCBI Taxonomy" id="2831512"/>
    <lineage>
        <taxon>Eukaryota</taxon>
        <taxon>Fungi</taxon>
        <taxon>Dikarya</taxon>
        <taxon>Ascomycota</taxon>
        <taxon>Pezizomycotina</taxon>
        <taxon>Sordariomycetes</taxon>
        <taxon>Sordariomycetidae</taxon>
        <taxon>Sordariales</taxon>
        <taxon>Chaetomiaceae</taxon>
        <taxon>Staphylotrichum</taxon>
    </lineage>
</organism>
<protein>
    <submittedName>
        <fullName evidence="1">Uncharacterized protein</fullName>
    </submittedName>
</protein>
<reference evidence="1" key="2">
    <citation type="submission" date="2023-05" db="EMBL/GenBank/DDBJ databases">
        <authorList>
            <consortium name="Lawrence Berkeley National Laboratory"/>
            <person name="Steindorff A."/>
            <person name="Hensen N."/>
            <person name="Bonometti L."/>
            <person name="Westerberg I."/>
            <person name="Brannstrom I.O."/>
            <person name="Guillou S."/>
            <person name="Cros-Aarteil S."/>
            <person name="Calhoun S."/>
            <person name="Haridas S."/>
            <person name="Kuo A."/>
            <person name="Mondo S."/>
            <person name="Pangilinan J."/>
            <person name="Riley R."/>
            <person name="Labutti K."/>
            <person name="Andreopoulos B."/>
            <person name="Lipzen A."/>
            <person name="Chen C."/>
            <person name="Yanf M."/>
            <person name="Daum C."/>
            <person name="Ng V."/>
            <person name="Clum A."/>
            <person name="Ohm R."/>
            <person name="Martin F."/>
            <person name="Silar P."/>
            <person name="Natvig D."/>
            <person name="Lalanne C."/>
            <person name="Gautier V."/>
            <person name="Ament-Velasquez S.L."/>
            <person name="Kruys A."/>
            <person name="Hutchinson M.I."/>
            <person name="Powell A.J."/>
            <person name="Barry K."/>
            <person name="Miller A.N."/>
            <person name="Grigoriev I.V."/>
            <person name="Debuchy R."/>
            <person name="Gladieux P."/>
            <person name="Thoren M.H."/>
            <person name="Johannesson H."/>
        </authorList>
    </citation>
    <scope>NUCLEOTIDE SEQUENCE</scope>
    <source>
        <strain evidence="1">CBS 103.79</strain>
    </source>
</reference>
<sequence>MLRSIRSNLFRVVFARPLLSTPRVAEPVNIGYSVGPSTMFYFGYSFFADDAPSYNVESFGEPGLAPPEIIDQTGSTTHPLKVDS</sequence>
<comment type="caution">
    <text evidence="1">The sequence shown here is derived from an EMBL/GenBank/DDBJ whole genome shotgun (WGS) entry which is preliminary data.</text>
</comment>
<dbReference type="AlphaFoldDB" id="A0AAN6RRK3"/>
<evidence type="ECO:0000313" key="1">
    <source>
        <dbReference type="EMBL" id="KAK3899883.1"/>
    </source>
</evidence>
<evidence type="ECO:0000313" key="2">
    <source>
        <dbReference type="Proteomes" id="UP001303889"/>
    </source>
</evidence>
<reference evidence="1" key="1">
    <citation type="journal article" date="2023" name="Mol. Phylogenet. Evol.">
        <title>Genome-scale phylogeny and comparative genomics of the fungal order Sordariales.</title>
        <authorList>
            <person name="Hensen N."/>
            <person name="Bonometti L."/>
            <person name="Westerberg I."/>
            <person name="Brannstrom I.O."/>
            <person name="Guillou S."/>
            <person name="Cros-Aarteil S."/>
            <person name="Calhoun S."/>
            <person name="Haridas S."/>
            <person name="Kuo A."/>
            <person name="Mondo S."/>
            <person name="Pangilinan J."/>
            <person name="Riley R."/>
            <person name="LaButti K."/>
            <person name="Andreopoulos B."/>
            <person name="Lipzen A."/>
            <person name="Chen C."/>
            <person name="Yan M."/>
            <person name="Daum C."/>
            <person name="Ng V."/>
            <person name="Clum A."/>
            <person name="Steindorff A."/>
            <person name="Ohm R.A."/>
            <person name="Martin F."/>
            <person name="Silar P."/>
            <person name="Natvig D.O."/>
            <person name="Lalanne C."/>
            <person name="Gautier V."/>
            <person name="Ament-Velasquez S.L."/>
            <person name="Kruys A."/>
            <person name="Hutchinson M.I."/>
            <person name="Powell A.J."/>
            <person name="Barry K."/>
            <person name="Miller A.N."/>
            <person name="Grigoriev I.V."/>
            <person name="Debuchy R."/>
            <person name="Gladieux P."/>
            <person name="Hiltunen Thoren M."/>
            <person name="Johannesson H."/>
        </authorList>
    </citation>
    <scope>NUCLEOTIDE SEQUENCE</scope>
    <source>
        <strain evidence="1">CBS 103.79</strain>
    </source>
</reference>
<keyword evidence="2" id="KW-1185">Reference proteome</keyword>
<dbReference type="Proteomes" id="UP001303889">
    <property type="component" value="Unassembled WGS sequence"/>
</dbReference>
<name>A0AAN6RRK3_9PEZI</name>